<comment type="caution">
    <text evidence="2">The sequence shown here is derived from an EMBL/GenBank/DDBJ whole genome shotgun (WGS) entry which is preliminary data.</text>
</comment>
<dbReference type="Pfam" id="PF05904">
    <property type="entry name" value="DUF863"/>
    <property type="match status" value="1"/>
</dbReference>
<name>A0AAD3SE74_NEPGR</name>
<dbReference type="AlphaFoldDB" id="A0AAD3SE74"/>
<evidence type="ECO:0000313" key="2">
    <source>
        <dbReference type="EMBL" id="GMH09517.1"/>
    </source>
</evidence>
<dbReference type="PANTHER" id="PTHR33167">
    <property type="entry name" value="TRANSCRIPTION FACTOR, PUTATIVE (DUF863)-RELATED"/>
    <property type="match status" value="1"/>
</dbReference>
<evidence type="ECO:0000313" key="3">
    <source>
        <dbReference type="Proteomes" id="UP001279734"/>
    </source>
</evidence>
<evidence type="ECO:0000256" key="1">
    <source>
        <dbReference type="SAM" id="MobiDB-lite"/>
    </source>
</evidence>
<dbReference type="PANTHER" id="PTHR33167:SF29">
    <property type="entry name" value="T28K15.14 PROTEIN"/>
    <property type="match status" value="1"/>
</dbReference>
<feature type="region of interest" description="Disordered" evidence="1">
    <location>
        <begin position="490"/>
        <end position="536"/>
    </location>
</feature>
<reference evidence="2" key="1">
    <citation type="submission" date="2023-05" db="EMBL/GenBank/DDBJ databases">
        <title>Nepenthes gracilis genome sequencing.</title>
        <authorList>
            <person name="Fukushima K."/>
        </authorList>
    </citation>
    <scope>NUCLEOTIDE SEQUENCE</scope>
    <source>
        <strain evidence="2">SING2019-196</strain>
    </source>
</reference>
<feature type="compositionally biased region" description="Basic and acidic residues" evidence="1">
    <location>
        <begin position="521"/>
        <end position="536"/>
    </location>
</feature>
<feature type="compositionally biased region" description="Polar residues" evidence="1">
    <location>
        <begin position="490"/>
        <end position="499"/>
    </location>
</feature>
<gene>
    <name evidence="2" type="ORF">Nepgr_011358</name>
</gene>
<dbReference type="Proteomes" id="UP001279734">
    <property type="component" value="Unassembled WGS sequence"/>
</dbReference>
<dbReference type="InterPro" id="IPR008581">
    <property type="entry name" value="DUF863_pln"/>
</dbReference>
<proteinExistence type="predicted"/>
<accession>A0AAD3SE74</accession>
<dbReference type="EMBL" id="BSYO01000009">
    <property type="protein sequence ID" value="GMH09517.1"/>
    <property type="molecule type" value="Genomic_DNA"/>
</dbReference>
<keyword evidence="3" id="KW-1185">Reference proteome</keyword>
<organism evidence="2 3">
    <name type="scientific">Nepenthes gracilis</name>
    <name type="common">Slender pitcher plant</name>
    <dbReference type="NCBI Taxonomy" id="150966"/>
    <lineage>
        <taxon>Eukaryota</taxon>
        <taxon>Viridiplantae</taxon>
        <taxon>Streptophyta</taxon>
        <taxon>Embryophyta</taxon>
        <taxon>Tracheophyta</taxon>
        <taxon>Spermatophyta</taxon>
        <taxon>Magnoliopsida</taxon>
        <taxon>eudicotyledons</taxon>
        <taxon>Gunneridae</taxon>
        <taxon>Pentapetalae</taxon>
        <taxon>Caryophyllales</taxon>
        <taxon>Nepenthaceae</taxon>
        <taxon>Nepenthes</taxon>
    </lineage>
</organism>
<sequence>MVEVPLPVTILSFLPEGRSEMGVGFQSERGDIDLNSLQRCADTMESLKQTMLNQELVFRTQVYELHQIYRTQKTLMEEFKHKVWDSYNLKKCPQLIPPKNLTKCHIHMKERTFPAAMAANSMHPTNLELLEEQQQNIHCKLRGELHGPIDLRLPADEFISHVDYDFPENRSLWNSFKGLTRAKSSLHVEKVCDLKDIKLSINLSNDKKSGDGNKIFHIPHDVVDLEDPSLSLSNNDACSAFLSPLAASSSSQGTKRDKTDGISMGRSLVDVSPTSPCQASFSSGFNAQQSEALNTDFFFKNQLSASRRAIHLDLNTVQIDISSCSPTNSPVLNSVGGLSVVSQKVDLCFPVDVPLAPSLRNLNTNHFIENSDMHQVNDALNFSLADSEDKSRENLTKDAVKSRRTNSNEIGYIDLKSVSGPSIDADEVTRNLVSEPKNQSFWLQSKTAEIQKLQCCSKSDSNADNQLSSIRTMQSGIECEESHFSTCSKAQRTSLVSQAEESHPGEPEHGSSDGTESNSKYIDKKEQPEADESVRRAAESLIHISLERRVHLQDGLTKATLKGLQNKDDSSPQYSSESYELMALKLTESSHLENSVSSKVLEVSESDNKKRDSGCTLKRGSRMRDFQRDILPGLSTLARHEICEDINIMKSAIRSREYKRMRLKMGDGGNWCKMTRSRRSRTNYKRRYYA</sequence>
<protein>
    <submittedName>
        <fullName evidence="2">Uncharacterized protein</fullName>
    </submittedName>
</protein>
<feature type="compositionally biased region" description="Basic and acidic residues" evidence="1">
    <location>
        <begin position="500"/>
        <end position="511"/>
    </location>
</feature>